<dbReference type="CDD" id="cd05829">
    <property type="entry name" value="Sortase_F"/>
    <property type="match status" value="1"/>
</dbReference>
<feature type="region of interest" description="Disordered" evidence="2">
    <location>
        <begin position="36"/>
        <end position="63"/>
    </location>
</feature>
<dbReference type="InterPro" id="IPR042001">
    <property type="entry name" value="Sortase_F"/>
</dbReference>
<name>A0ABV3EJI0_9ACTN</name>
<reference evidence="3 4" key="1">
    <citation type="submission" date="2024-06" db="EMBL/GenBank/DDBJ databases">
        <title>The Natural Products Discovery Center: Release of the First 8490 Sequenced Strains for Exploring Actinobacteria Biosynthetic Diversity.</title>
        <authorList>
            <person name="Kalkreuter E."/>
            <person name="Kautsar S.A."/>
            <person name="Yang D."/>
            <person name="Bader C.D."/>
            <person name="Teijaro C.N."/>
            <person name="Fluegel L."/>
            <person name="Davis C.M."/>
            <person name="Simpson J.R."/>
            <person name="Lauterbach L."/>
            <person name="Steele A.D."/>
            <person name="Gui C."/>
            <person name="Meng S."/>
            <person name="Li G."/>
            <person name="Viehrig K."/>
            <person name="Ye F."/>
            <person name="Su P."/>
            <person name="Kiefer A.F."/>
            <person name="Nichols A."/>
            <person name="Cepeda A.J."/>
            <person name="Yan W."/>
            <person name="Fan B."/>
            <person name="Jiang Y."/>
            <person name="Adhikari A."/>
            <person name="Zheng C.-J."/>
            <person name="Schuster L."/>
            <person name="Cowan T.M."/>
            <person name="Smanski M.J."/>
            <person name="Chevrette M.G."/>
            <person name="De Carvalho L.P.S."/>
            <person name="Shen B."/>
        </authorList>
    </citation>
    <scope>NUCLEOTIDE SEQUENCE [LARGE SCALE GENOMIC DNA]</scope>
    <source>
        <strain evidence="3 4">NPDC048117</strain>
    </source>
</reference>
<organism evidence="3 4">
    <name type="scientific">Streptomyces chilikensis</name>
    <dbReference type="NCBI Taxonomy" id="1194079"/>
    <lineage>
        <taxon>Bacteria</taxon>
        <taxon>Bacillati</taxon>
        <taxon>Actinomycetota</taxon>
        <taxon>Actinomycetes</taxon>
        <taxon>Kitasatosporales</taxon>
        <taxon>Streptomycetaceae</taxon>
        <taxon>Streptomyces</taxon>
    </lineage>
</organism>
<dbReference type="InterPro" id="IPR005754">
    <property type="entry name" value="Sortase"/>
</dbReference>
<evidence type="ECO:0000256" key="2">
    <source>
        <dbReference type="SAM" id="MobiDB-lite"/>
    </source>
</evidence>
<evidence type="ECO:0000256" key="1">
    <source>
        <dbReference type="ARBA" id="ARBA00022801"/>
    </source>
</evidence>
<evidence type="ECO:0000313" key="4">
    <source>
        <dbReference type="Proteomes" id="UP001551584"/>
    </source>
</evidence>
<keyword evidence="4" id="KW-1185">Reference proteome</keyword>
<dbReference type="SUPFAM" id="SSF63817">
    <property type="entry name" value="Sortase"/>
    <property type="match status" value="1"/>
</dbReference>
<dbReference type="EMBL" id="JBEZNA010000004">
    <property type="protein sequence ID" value="MEU9576361.1"/>
    <property type="molecule type" value="Genomic_DNA"/>
</dbReference>
<proteinExistence type="predicted"/>
<sequence length="225" mass="23256">MQPRRRGAVAAAVCALGAAATVVGWAVLAGPRPFGEAGPVPSATAPAAPGGDRRGPAVPTEVRGPEGFRARLVPVAARADGSLALPDSGRLGGWWALGAPAGAARGTLLVAGHVDTARDGLGVFAALHRLRVGTAVDVVGADGLARRYRVTARHTYSQRSLPPALFTRDGPHRLVLVTCTGDYDRSAGAYDRNLVLYATPAPAPRSPRPRPPCSRPGRRPPGVRR</sequence>
<dbReference type="InterPro" id="IPR023365">
    <property type="entry name" value="Sortase_dom-sf"/>
</dbReference>
<comment type="caution">
    <text evidence="3">The sequence shown here is derived from an EMBL/GenBank/DDBJ whole genome shotgun (WGS) entry which is preliminary data.</text>
</comment>
<dbReference type="Proteomes" id="UP001551584">
    <property type="component" value="Unassembled WGS sequence"/>
</dbReference>
<accession>A0ABV3EJI0</accession>
<gene>
    <name evidence="3" type="ORF">AB0D95_03555</name>
</gene>
<feature type="compositionally biased region" description="Basic residues" evidence="2">
    <location>
        <begin position="216"/>
        <end position="225"/>
    </location>
</feature>
<dbReference type="RefSeq" id="WP_359268517.1">
    <property type="nucleotide sequence ID" value="NZ_JBEZNA010000004.1"/>
</dbReference>
<keyword evidence="1" id="KW-0378">Hydrolase</keyword>
<dbReference type="Gene3D" id="2.40.260.10">
    <property type="entry name" value="Sortase"/>
    <property type="match status" value="1"/>
</dbReference>
<dbReference type="Pfam" id="PF04203">
    <property type="entry name" value="Sortase"/>
    <property type="match status" value="1"/>
</dbReference>
<protein>
    <submittedName>
        <fullName evidence="3">Class F sortase</fullName>
    </submittedName>
</protein>
<feature type="compositionally biased region" description="Pro residues" evidence="2">
    <location>
        <begin position="201"/>
        <end position="214"/>
    </location>
</feature>
<feature type="region of interest" description="Disordered" evidence="2">
    <location>
        <begin position="199"/>
        <end position="225"/>
    </location>
</feature>
<evidence type="ECO:0000313" key="3">
    <source>
        <dbReference type="EMBL" id="MEU9576361.1"/>
    </source>
</evidence>